<reference evidence="1" key="2">
    <citation type="journal article" date="2015" name="Fish Shellfish Immunol.">
        <title>Early steps in the European eel (Anguilla anguilla)-Vibrio vulnificus interaction in the gills: Role of the RtxA13 toxin.</title>
        <authorList>
            <person name="Callol A."/>
            <person name="Pajuelo D."/>
            <person name="Ebbesson L."/>
            <person name="Teles M."/>
            <person name="MacKenzie S."/>
            <person name="Amaro C."/>
        </authorList>
    </citation>
    <scope>NUCLEOTIDE SEQUENCE</scope>
</reference>
<evidence type="ECO:0000313" key="1">
    <source>
        <dbReference type="EMBL" id="JAI01204.1"/>
    </source>
</evidence>
<name>A0A0E9XHM4_ANGAN</name>
<dbReference type="AlphaFoldDB" id="A0A0E9XHM4"/>
<protein>
    <submittedName>
        <fullName evidence="1">Uncharacterized protein</fullName>
    </submittedName>
</protein>
<reference evidence="1" key="1">
    <citation type="submission" date="2014-11" db="EMBL/GenBank/DDBJ databases">
        <authorList>
            <person name="Amaro Gonzalez C."/>
        </authorList>
    </citation>
    <scope>NUCLEOTIDE SEQUENCE</scope>
</reference>
<accession>A0A0E9XHM4</accession>
<sequence>MRWPVWMLKPYTERTAPPSCTCATVNPCRWLLVLSTAVWLNLTENDYKLAFSQAGSLGQSRLGRAY</sequence>
<proteinExistence type="predicted"/>
<organism evidence="1">
    <name type="scientific">Anguilla anguilla</name>
    <name type="common">European freshwater eel</name>
    <name type="synonym">Muraena anguilla</name>
    <dbReference type="NCBI Taxonomy" id="7936"/>
    <lineage>
        <taxon>Eukaryota</taxon>
        <taxon>Metazoa</taxon>
        <taxon>Chordata</taxon>
        <taxon>Craniata</taxon>
        <taxon>Vertebrata</taxon>
        <taxon>Euteleostomi</taxon>
        <taxon>Actinopterygii</taxon>
        <taxon>Neopterygii</taxon>
        <taxon>Teleostei</taxon>
        <taxon>Anguilliformes</taxon>
        <taxon>Anguillidae</taxon>
        <taxon>Anguilla</taxon>
    </lineage>
</organism>
<dbReference type="EMBL" id="GBXM01007374">
    <property type="protein sequence ID" value="JAI01204.1"/>
    <property type="molecule type" value="Transcribed_RNA"/>
</dbReference>